<name>A0A2H1X1E0_SPOFR</name>
<gene>
    <name evidence="1" type="ORF">SFRICE_033464</name>
</gene>
<protein>
    <submittedName>
        <fullName evidence="1">SFRICE_033464</fullName>
    </submittedName>
</protein>
<dbReference type="EMBL" id="ODYU01012690">
    <property type="protein sequence ID" value="SOQ59131.1"/>
    <property type="molecule type" value="Genomic_DNA"/>
</dbReference>
<accession>A0A2H1X1E0</accession>
<proteinExistence type="predicted"/>
<evidence type="ECO:0000313" key="1">
    <source>
        <dbReference type="EMBL" id="SOQ59131.1"/>
    </source>
</evidence>
<organism evidence="1">
    <name type="scientific">Spodoptera frugiperda</name>
    <name type="common">Fall armyworm</name>
    <dbReference type="NCBI Taxonomy" id="7108"/>
    <lineage>
        <taxon>Eukaryota</taxon>
        <taxon>Metazoa</taxon>
        <taxon>Ecdysozoa</taxon>
        <taxon>Arthropoda</taxon>
        <taxon>Hexapoda</taxon>
        <taxon>Insecta</taxon>
        <taxon>Pterygota</taxon>
        <taxon>Neoptera</taxon>
        <taxon>Endopterygota</taxon>
        <taxon>Lepidoptera</taxon>
        <taxon>Glossata</taxon>
        <taxon>Ditrysia</taxon>
        <taxon>Noctuoidea</taxon>
        <taxon>Noctuidae</taxon>
        <taxon>Amphipyrinae</taxon>
        <taxon>Spodoptera</taxon>
    </lineage>
</organism>
<sequence length="215" mass="24545">MDSNNYVSRYSTAYYRVTRFVLAGLGNGLPLTHRHVYLARRSAVALGVCRPRANREAPAQERVKPTGPYQIEWEKFEECKGPKQGECGKFEIKSSQNKSDVVFSLDFPKDCPATSAKIVVSTITNNVTKKLWNYALNKPCEHFVMGPVLVDSFNLTKNCKVNKGQYEIHVDFLGKTKVFLGTSFFYGRYAFKTMSYNKINNFFCVYTLLNIKKND</sequence>
<reference evidence="1" key="1">
    <citation type="submission" date="2016-07" db="EMBL/GenBank/DDBJ databases">
        <authorList>
            <person name="Bretaudeau A."/>
        </authorList>
    </citation>
    <scope>NUCLEOTIDE SEQUENCE</scope>
    <source>
        <strain evidence="1">Rice</strain>
        <tissue evidence="1">Whole body</tissue>
    </source>
</reference>
<dbReference type="AlphaFoldDB" id="A0A2H1X1E0"/>